<dbReference type="EMBL" id="BEGY01000008">
    <property type="protein sequence ID" value="GAX74504.1"/>
    <property type="molecule type" value="Genomic_DNA"/>
</dbReference>
<comment type="caution">
    <text evidence="7">The sequence shown here is derived from an EMBL/GenBank/DDBJ whole genome shotgun (WGS) entry which is preliminary data.</text>
</comment>
<keyword evidence="4" id="KW-0963">Cytoplasm</keyword>
<dbReference type="OrthoDB" id="409897at2759"/>
<evidence type="ECO:0000256" key="4">
    <source>
        <dbReference type="ARBA" id="ARBA00022490"/>
    </source>
</evidence>
<evidence type="ECO:0000313" key="7">
    <source>
        <dbReference type="EMBL" id="GAX74504.1"/>
    </source>
</evidence>
<dbReference type="PANTHER" id="PTHR46321">
    <property type="entry name" value="KIF1-BINDING PROTEIN"/>
    <property type="match status" value="1"/>
</dbReference>
<evidence type="ECO:0000256" key="2">
    <source>
        <dbReference type="ARBA" id="ARBA00010305"/>
    </source>
</evidence>
<protein>
    <recommendedName>
        <fullName evidence="3">KIF-binding protein</fullName>
    </recommendedName>
</protein>
<proteinExistence type="inferred from homology"/>
<comment type="subcellular location">
    <subcellularLocation>
        <location evidence="1">Cytoplasm</location>
        <location evidence="1">Cytoskeleton</location>
    </subcellularLocation>
</comment>
<feature type="region of interest" description="Disordered" evidence="6">
    <location>
        <begin position="267"/>
        <end position="290"/>
    </location>
</feature>
<dbReference type="Proteomes" id="UP000232323">
    <property type="component" value="Unassembled WGS sequence"/>
</dbReference>
<dbReference type="Pfam" id="PF12309">
    <property type="entry name" value="KBP_C"/>
    <property type="match status" value="1"/>
</dbReference>
<evidence type="ECO:0000256" key="6">
    <source>
        <dbReference type="SAM" id="MobiDB-lite"/>
    </source>
</evidence>
<dbReference type="GO" id="GO:0005856">
    <property type="term" value="C:cytoskeleton"/>
    <property type="evidence" value="ECO:0007669"/>
    <property type="project" value="UniProtKB-SubCell"/>
</dbReference>
<reference evidence="7 8" key="1">
    <citation type="submission" date="2017-08" db="EMBL/GenBank/DDBJ databases">
        <title>Acidophilic green algal genome provides insights into adaptation to an acidic environment.</title>
        <authorList>
            <person name="Hirooka S."/>
            <person name="Hirose Y."/>
            <person name="Kanesaki Y."/>
            <person name="Higuchi S."/>
            <person name="Fujiwara T."/>
            <person name="Onuma R."/>
            <person name="Era A."/>
            <person name="Ohbayashi R."/>
            <person name="Uzuka A."/>
            <person name="Nozaki H."/>
            <person name="Yoshikawa H."/>
            <person name="Miyagishima S.Y."/>
        </authorList>
    </citation>
    <scope>NUCLEOTIDE SEQUENCE [LARGE SCALE GENOMIC DNA]</scope>
    <source>
        <strain evidence="7 8">NIES-2499</strain>
    </source>
</reference>
<organism evidence="7 8">
    <name type="scientific">Chlamydomonas eustigma</name>
    <dbReference type="NCBI Taxonomy" id="1157962"/>
    <lineage>
        <taxon>Eukaryota</taxon>
        <taxon>Viridiplantae</taxon>
        <taxon>Chlorophyta</taxon>
        <taxon>core chlorophytes</taxon>
        <taxon>Chlorophyceae</taxon>
        <taxon>CS clade</taxon>
        <taxon>Chlamydomonadales</taxon>
        <taxon>Chlamydomonadaceae</taxon>
        <taxon>Chlamydomonas</taxon>
    </lineage>
</organism>
<name>A0A250WUJ5_9CHLO</name>
<dbReference type="PANTHER" id="PTHR46321:SF1">
    <property type="entry name" value="KIF-BINDING PROTEIN"/>
    <property type="match status" value="1"/>
</dbReference>
<gene>
    <name evidence="7" type="ORF">CEUSTIGMA_g1953.t1</name>
</gene>
<dbReference type="InterPro" id="IPR022083">
    <property type="entry name" value="KBP"/>
</dbReference>
<accession>A0A250WUJ5</accession>
<keyword evidence="8" id="KW-1185">Reference proteome</keyword>
<evidence type="ECO:0000256" key="5">
    <source>
        <dbReference type="ARBA" id="ARBA00023212"/>
    </source>
</evidence>
<sequence>MDDIVLRSKELCKRHANEERPYEFKYEAAEILRKALEKNSIHIDKYLGAVLNARRGLALLETDLLADGQHLLEGSLPTLEDKKQDNLSLLIESYNALGALQSNRSDLDTAVTWLTKAEGLYLQHRSAGRQVDRPDPLNVSASGMEGAAAQDHFVEETPSMSPLNSQLLSPLPIFSPSDAGDWDEAEAQHTSTLFYLAQVHAHAQNRVLSAHYCAATLQRQLESGQYQLQEWIQNCLQLASIYVARREFAVGQYCLLAADKVVERDGSSTHSESRSSCTSETGQSISLGSEVSSENVSAEVANISKSIRLKLLGADVAANMELAWAKLSLHRLVASYDLLTKNGELSQANAFSSTKTLPDNLRFKTLSLPALDSLLWGMSALALTFEQARDIFNAGMLRYKAALEHYQLDGFVTEYCDIVMEISNMYRCLIGFEADVHRKCLMQRQRASRLKELHGVLNPEYYLGMVRSIALELGNINRDLAELEEQDGKKSKNVAVVARNDAVKYYEDFLNSFRDQDGGFPSGRFQDETNERYILQASFSLGRVLSRAPIRNTASLCKASEKLKWASDYVQEHGISEMGREAEMAREMAALLAEKVELTRRGVVL</sequence>
<dbReference type="AlphaFoldDB" id="A0A250WUJ5"/>
<evidence type="ECO:0000313" key="8">
    <source>
        <dbReference type="Proteomes" id="UP000232323"/>
    </source>
</evidence>
<keyword evidence="5" id="KW-0206">Cytoskeleton</keyword>
<evidence type="ECO:0000256" key="3">
    <source>
        <dbReference type="ARBA" id="ARBA00016840"/>
    </source>
</evidence>
<comment type="similarity">
    <text evidence="2">Belongs to the KIF-binding protein family.</text>
</comment>
<evidence type="ECO:0000256" key="1">
    <source>
        <dbReference type="ARBA" id="ARBA00004245"/>
    </source>
</evidence>